<keyword evidence="4" id="KW-1185">Reference proteome</keyword>
<comment type="caution">
    <text evidence="3">The sequence shown here is derived from an EMBL/GenBank/DDBJ whole genome shotgun (WGS) entry which is preliminary data.</text>
</comment>
<dbReference type="Proteomes" id="UP000321798">
    <property type="component" value="Unassembled WGS sequence"/>
</dbReference>
<organism evidence="3 4">
    <name type="scientific">Cellulomonas soli</name>
    <dbReference type="NCBI Taxonomy" id="931535"/>
    <lineage>
        <taxon>Bacteria</taxon>
        <taxon>Bacillati</taxon>
        <taxon>Actinomycetota</taxon>
        <taxon>Actinomycetes</taxon>
        <taxon>Micrococcales</taxon>
        <taxon>Cellulomonadaceae</taxon>
        <taxon>Cellulomonas</taxon>
    </lineage>
</organism>
<dbReference type="EMBL" id="BKAL01000005">
    <property type="protein sequence ID" value="GEP69065.1"/>
    <property type="molecule type" value="Genomic_DNA"/>
</dbReference>
<proteinExistence type="predicted"/>
<evidence type="ECO:0000313" key="4">
    <source>
        <dbReference type="Proteomes" id="UP000321798"/>
    </source>
</evidence>
<reference evidence="3 4" key="1">
    <citation type="submission" date="2019-07" db="EMBL/GenBank/DDBJ databases">
        <title>Whole genome shotgun sequence of Cellulomonas soli NBRC 109434.</title>
        <authorList>
            <person name="Hosoyama A."/>
            <person name="Uohara A."/>
            <person name="Ohji S."/>
            <person name="Ichikawa N."/>
        </authorList>
    </citation>
    <scope>NUCLEOTIDE SEQUENCE [LARGE SCALE GENOMIC DNA]</scope>
    <source>
        <strain evidence="3 4">NBRC 109434</strain>
    </source>
</reference>
<keyword evidence="2" id="KW-0732">Signal</keyword>
<accession>A0A512PCX7</accession>
<feature type="chain" id="PRO_5038873901" description="DUF732 domain-containing protein" evidence="2">
    <location>
        <begin position="22"/>
        <end position="222"/>
    </location>
</feature>
<evidence type="ECO:0008006" key="5">
    <source>
        <dbReference type="Google" id="ProtNLM"/>
    </source>
</evidence>
<dbReference type="PROSITE" id="PS51257">
    <property type="entry name" value="PROKAR_LIPOPROTEIN"/>
    <property type="match status" value="1"/>
</dbReference>
<sequence>MRRAAAAVLVVGVLVTSACTGGDPGSAAPSPGVGASAAPATSPAVDPYSGSDADVLLQTVSDSAKLYGIQDPPDVAVVRTVTPDERTAVIVQCLADVGVTARAESDGWSVESPVDQSSAINLQQYICQAKYPLDPKYVRTLSEDQIRIFYGYVRDSLLPCLSGKGYDIDGLPTEDVYVDSFQSGQGAFDPYAVEPLVSTEQRVWESLQQACPPSPPTDVLYK</sequence>
<feature type="signal peptide" evidence="2">
    <location>
        <begin position="1"/>
        <end position="21"/>
    </location>
</feature>
<evidence type="ECO:0000256" key="1">
    <source>
        <dbReference type="SAM" id="MobiDB-lite"/>
    </source>
</evidence>
<protein>
    <recommendedName>
        <fullName evidence="5">DUF732 domain-containing protein</fullName>
    </recommendedName>
</protein>
<feature type="region of interest" description="Disordered" evidence="1">
    <location>
        <begin position="21"/>
        <end position="46"/>
    </location>
</feature>
<dbReference type="AlphaFoldDB" id="A0A512PCX7"/>
<name>A0A512PCX7_9CELL</name>
<evidence type="ECO:0000256" key="2">
    <source>
        <dbReference type="SAM" id="SignalP"/>
    </source>
</evidence>
<evidence type="ECO:0000313" key="3">
    <source>
        <dbReference type="EMBL" id="GEP69065.1"/>
    </source>
</evidence>
<feature type="compositionally biased region" description="Low complexity" evidence="1">
    <location>
        <begin position="25"/>
        <end position="46"/>
    </location>
</feature>
<gene>
    <name evidence="3" type="ORF">CSO01_17800</name>
</gene>